<protein>
    <submittedName>
        <fullName evidence="1">Uncharacterized protein</fullName>
    </submittedName>
</protein>
<name>A0AAU6PU19_9GAMM</name>
<gene>
    <name evidence="1" type="ORF">MN210_18935</name>
</gene>
<accession>A0AAU6PU19</accession>
<reference evidence="1" key="1">
    <citation type="submission" date="2024-03" db="EMBL/GenBank/DDBJ databases">
        <title>Psychrobacter raelis sp. nov. isolated from a dog with peritonitis.</title>
        <authorList>
            <person name="Schiavone A."/>
            <person name="Manzulli V."/>
            <person name="Camarda A."/>
            <person name="Cafiero M.A."/>
            <person name="Vasco I."/>
            <person name="Marino L."/>
            <person name="Pennuzzi G."/>
            <person name="Serrecchia L."/>
            <person name="Galante D."/>
            <person name="Pugliese N."/>
        </authorList>
    </citation>
    <scope>NUCLEOTIDE SEQUENCE</scope>
    <source>
        <strain evidence="1">PraFG1</strain>
    </source>
</reference>
<dbReference type="EMBL" id="CP093310">
    <property type="protein sequence ID" value="WXX23906.1"/>
    <property type="molecule type" value="Genomic_DNA"/>
</dbReference>
<dbReference type="Proteomes" id="UP000829560">
    <property type="component" value="Chromosome"/>
</dbReference>
<keyword evidence="2" id="KW-1185">Reference proteome</keyword>
<dbReference type="RefSeq" id="WP_338412062.1">
    <property type="nucleotide sequence ID" value="NZ_CP093310.2"/>
</dbReference>
<organism evidence="1 2">
    <name type="scientific">Psychrobacter raelei</name>
    <dbReference type="NCBI Taxonomy" id="2565531"/>
    <lineage>
        <taxon>Bacteria</taxon>
        <taxon>Pseudomonadati</taxon>
        <taxon>Pseudomonadota</taxon>
        <taxon>Gammaproteobacteria</taxon>
        <taxon>Moraxellales</taxon>
        <taxon>Moraxellaceae</taxon>
        <taxon>Psychrobacter</taxon>
    </lineage>
</organism>
<evidence type="ECO:0000313" key="1">
    <source>
        <dbReference type="EMBL" id="WXX23906.1"/>
    </source>
</evidence>
<proteinExistence type="predicted"/>
<dbReference type="KEGG" id="prae:MN210_18935"/>
<dbReference type="AlphaFoldDB" id="A0AAU6PU19"/>
<sequence>MRLNLTKKQYNILLDEFLSDPVLAHAVRRWPNSHRHDFRRRCFDYALSGQPVGLISNQSEYAITLMAKYFLTGYQLGVDIDSGVSQRYKDPRKGA</sequence>
<evidence type="ECO:0000313" key="2">
    <source>
        <dbReference type="Proteomes" id="UP000829560"/>
    </source>
</evidence>